<evidence type="ECO:0000313" key="8">
    <source>
        <dbReference type="Proteomes" id="UP000426265"/>
    </source>
</evidence>
<feature type="compositionally biased region" description="Basic and acidic residues" evidence="1">
    <location>
        <begin position="18"/>
        <end position="35"/>
    </location>
</feature>
<evidence type="ECO:0000313" key="10">
    <source>
        <dbReference type="Proteomes" id="UP000516314"/>
    </source>
</evidence>
<feature type="region of interest" description="Disordered" evidence="1">
    <location>
        <begin position="15"/>
        <end position="35"/>
    </location>
</feature>
<sequence length="193" mass="21284">MKEIQIPRKSFARSSELGAKRLKDPEMKNRKVTTEKRQIATFSDVSFESTKDPMDFSPISQISGAISDSEAESVIQGSSLDLMSTPEICLPADDSPVSTITSVEARIDTSSTDRIQSIVDLPASVQSLRGEINELKKLICSVDNSAEINWVDRVVTVKFRIVLLSFILWAILAAIVVFFSSGEERAYRGPLPT</sequence>
<gene>
    <name evidence="5" type="ordered locus">AXX17_At3g06410</name>
    <name evidence="6" type="ORF">AN1_LOCUS11987</name>
    <name evidence="4" type="ORF">AT9943_LOCUS10302</name>
    <name evidence="3" type="ORF">C24_LOCUS11820</name>
</gene>
<dbReference type="OrthoDB" id="1063472at2759"/>
<evidence type="ECO:0000256" key="1">
    <source>
        <dbReference type="SAM" id="MobiDB-lite"/>
    </source>
</evidence>
<evidence type="ECO:0000313" key="5">
    <source>
        <dbReference type="EMBL" id="OAP04346.1"/>
    </source>
</evidence>
<name>A0A178VEM7_ARATH</name>
<evidence type="ECO:0000313" key="3">
    <source>
        <dbReference type="EMBL" id="CAA0381571.1"/>
    </source>
</evidence>
<keyword evidence="2" id="KW-1133">Transmembrane helix</keyword>
<reference evidence="3 9" key="3">
    <citation type="submission" date="2019-12" db="EMBL/GenBank/DDBJ databases">
        <authorList>
            <person name="Jiao W.-B."/>
            <person name="Schneeberger K."/>
        </authorList>
    </citation>
    <scope>NUCLEOTIDE SEQUENCE [LARGE SCALE GENOMIC DNA]</scope>
    <source>
        <strain evidence="8">cv. An-1</strain>
        <strain evidence="9">cv. C24</strain>
    </source>
</reference>
<evidence type="ECO:0000313" key="9">
    <source>
        <dbReference type="Proteomes" id="UP000434276"/>
    </source>
</evidence>
<protein>
    <submittedName>
        <fullName evidence="4">(thale cress) hypothetical protein</fullName>
    </submittedName>
</protein>
<dbReference type="OMA" id="HEERNCL"/>
<dbReference type="RefSeq" id="NP_187312.1">
    <property type="nucleotide sequence ID" value="NM_111536.3"/>
</dbReference>
<dbReference type="Proteomes" id="UP000516314">
    <property type="component" value="Chromosome 3"/>
</dbReference>
<evidence type="ECO:0000313" key="7">
    <source>
        <dbReference type="Proteomes" id="UP000078284"/>
    </source>
</evidence>
<dbReference type="KEGG" id="ath:AT3G06600"/>
<dbReference type="EMBL" id="LR881468">
    <property type="protein sequence ID" value="CAD5322283.1"/>
    <property type="molecule type" value="Genomic_DNA"/>
</dbReference>
<accession>A0A178VEM7</accession>
<feature type="transmembrane region" description="Helical" evidence="2">
    <location>
        <begin position="161"/>
        <end position="181"/>
    </location>
</feature>
<reference evidence="4 10" key="4">
    <citation type="submission" date="2020-09" db="EMBL/GenBank/DDBJ databases">
        <authorList>
            <person name="Ashkenazy H."/>
        </authorList>
    </citation>
    <scope>NUCLEOTIDE SEQUENCE [LARGE SCALE GENOMIC DNA]</scope>
    <source>
        <strain evidence="10">cv. Cdm-0</strain>
    </source>
</reference>
<keyword evidence="2" id="KW-0472">Membrane</keyword>
<accession>A0A5S9XA27</accession>
<dbReference type="Proteomes" id="UP000426265">
    <property type="component" value="Unassembled WGS sequence"/>
</dbReference>
<dbReference type="Proteomes" id="UP000078284">
    <property type="component" value="Chromosome 3"/>
</dbReference>
<dbReference type="RefSeq" id="NP_001118593.1">
    <property type="nucleotide sequence ID" value="NM_001125121.2"/>
</dbReference>
<reference evidence="5" key="2">
    <citation type="submission" date="2016-03" db="EMBL/GenBank/DDBJ databases">
        <title>Full-length assembly of Arabidopsis thaliana Ler reveals the complement of translocations and inversions.</title>
        <authorList>
            <person name="Zapata L."/>
            <person name="Schneeberger K."/>
            <person name="Ossowski S."/>
        </authorList>
    </citation>
    <scope>NUCLEOTIDE SEQUENCE [LARGE SCALE GENOMIC DNA]</scope>
    <source>
        <tissue evidence="5">Leaf</tissue>
    </source>
</reference>
<dbReference type="RefSeq" id="NP_001327815.1">
    <property type="nucleotide sequence ID" value="NM_001337666.1"/>
</dbReference>
<dbReference type="EMBL" id="LUHQ01000003">
    <property type="protein sequence ID" value="OAP04346.1"/>
    <property type="molecule type" value="Genomic_DNA"/>
</dbReference>
<organism evidence="5 7">
    <name type="scientific">Arabidopsis thaliana</name>
    <name type="common">Mouse-ear cress</name>
    <dbReference type="NCBI Taxonomy" id="3702"/>
    <lineage>
        <taxon>Eukaryota</taxon>
        <taxon>Viridiplantae</taxon>
        <taxon>Streptophyta</taxon>
        <taxon>Embryophyta</taxon>
        <taxon>Tracheophyta</taxon>
        <taxon>Spermatophyta</taxon>
        <taxon>Magnoliopsida</taxon>
        <taxon>eudicotyledons</taxon>
        <taxon>Gunneridae</taxon>
        <taxon>Pentapetalae</taxon>
        <taxon>rosids</taxon>
        <taxon>malvids</taxon>
        <taxon>Brassicales</taxon>
        <taxon>Brassicaceae</taxon>
        <taxon>Camelineae</taxon>
        <taxon>Arabidopsis</taxon>
    </lineage>
</organism>
<proteinExistence type="predicted"/>
<dbReference type="AlphaFoldDB" id="A0A178VEM7"/>
<reference evidence="7" key="1">
    <citation type="journal article" date="2016" name="Proc. Natl. Acad. Sci. U.S.A.">
        <title>Chromosome-level assembly of Arabidopsis thaliana Ler reveals the extent of translocation and inversion polymorphisms.</title>
        <authorList>
            <person name="Zapata L."/>
            <person name="Ding J."/>
            <person name="Willing E.M."/>
            <person name="Hartwig B."/>
            <person name="Bezdan D."/>
            <person name="Jiao W.B."/>
            <person name="Patel V."/>
            <person name="Velikkakam James G."/>
            <person name="Koornneef M."/>
            <person name="Ossowski S."/>
            <person name="Schneeberger K."/>
        </authorList>
    </citation>
    <scope>NUCLEOTIDE SEQUENCE [LARGE SCALE GENOMIC DNA]</scope>
    <source>
        <strain evidence="7">cv. Landsberg erecta</strain>
    </source>
</reference>
<evidence type="ECO:0000313" key="4">
    <source>
        <dbReference type="EMBL" id="CAD5322283.1"/>
    </source>
</evidence>
<dbReference type="EMBL" id="CACRSJ010000106">
    <property type="protein sequence ID" value="VYS56535.1"/>
    <property type="molecule type" value="Genomic_DNA"/>
</dbReference>
<keyword evidence="2" id="KW-0812">Transmembrane</keyword>
<dbReference type="Proteomes" id="UP000434276">
    <property type="component" value="Unassembled WGS sequence"/>
</dbReference>
<dbReference type="ExpressionAtlas" id="A0A178VEM7">
    <property type="expression patterns" value="baseline and differential"/>
</dbReference>
<evidence type="ECO:0000256" key="2">
    <source>
        <dbReference type="SAM" id="Phobius"/>
    </source>
</evidence>
<evidence type="ECO:0000313" key="6">
    <source>
        <dbReference type="EMBL" id="VYS56535.1"/>
    </source>
</evidence>
<dbReference type="EMBL" id="CACSHJ010000089">
    <property type="protein sequence ID" value="CAA0381571.1"/>
    <property type="molecule type" value="Genomic_DNA"/>
</dbReference>